<gene>
    <name evidence="3" type="primary">LOC100908888</name>
</gene>
<dbReference type="PROSITE" id="PS50053">
    <property type="entry name" value="UBIQUITIN_2"/>
    <property type="match status" value="1"/>
</dbReference>
<dbReference type="AlphaFoldDB" id="A0AAJ6VZG5"/>
<proteinExistence type="predicted"/>
<dbReference type="RefSeq" id="XP_003747131.1">
    <property type="nucleotide sequence ID" value="XM_003747083.2"/>
</dbReference>
<dbReference type="GeneID" id="100908888"/>
<dbReference type="PANTHER" id="PTHR13248:SF4">
    <property type="entry name" value="ELONGIN B"/>
    <property type="match status" value="1"/>
</dbReference>
<dbReference type="InterPro" id="IPR000626">
    <property type="entry name" value="Ubiquitin-like_dom"/>
</dbReference>
<dbReference type="GO" id="GO:0070449">
    <property type="term" value="C:elongin complex"/>
    <property type="evidence" value="ECO:0007669"/>
    <property type="project" value="InterPro"/>
</dbReference>
<evidence type="ECO:0000313" key="2">
    <source>
        <dbReference type="Proteomes" id="UP000694867"/>
    </source>
</evidence>
<dbReference type="SMART" id="SM00213">
    <property type="entry name" value="UBQ"/>
    <property type="match status" value="1"/>
</dbReference>
<dbReference type="Gene3D" id="3.10.20.90">
    <property type="entry name" value="Phosphatidylinositol 3-kinase Catalytic Subunit, Chain A, domain 1"/>
    <property type="match status" value="1"/>
</dbReference>
<evidence type="ECO:0000259" key="1">
    <source>
        <dbReference type="PROSITE" id="PS50053"/>
    </source>
</evidence>
<dbReference type="GO" id="GO:0030891">
    <property type="term" value="C:VCB complex"/>
    <property type="evidence" value="ECO:0007669"/>
    <property type="project" value="InterPro"/>
</dbReference>
<dbReference type="CTD" id="6923"/>
<dbReference type="CDD" id="cd01788">
    <property type="entry name" value="Ubl_ElonginB"/>
    <property type="match status" value="1"/>
</dbReference>
<protein>
    <submittedName>
        <fullName evidence="3">Elongin-B</fullName>
    </submittedName>
</protein>
<name>A0AAJ6VZG5_9ACAR</name>
<keyword evidence="2" id="KW-1185">Reference proteome</keyword>
<sequence length="111" mass="12177">MDVFVMVRRKQTTIFIDAKESTTILELKKMIQGILKVAPEEQQLFHNETLLEENKSLVDCGLNTNTARAQSPATIGLAIGKEPLEITQLSLPPELPDVMKGQDSAVDPACA</sequence>
<accession>A0AAJ6VZG5</accession>
<dbReference type="Pfam" id="PF00240">
    <property type="entry name" value="ubiquitin"/>
    <property type="match status" value="1"/>
</dbReference>
<dbReference type="KEGG" id="goe:100908888"/>
<organism evidence="2 3">
    <name type="scientific">Galendromus occidentalis</name>
    <name type="common">western predatory mite</name>
    <dbReference type="NCBI Taxonomy" id="34638"/>
    <lineage>
        <taxon>Eukaryota</taxon>
        <taxon>Metazoa</taxon>
        <taxon>Ecdysozoa</taxon>
        <taxon>Arthropoda</taxon>
        <taxon>Chelicerata</taxon>
        <taxon>Arachnida</taxon>
        <taxon>Acari</taxon>
        <taxon>Parasitiformes</taxon>
        <taxon>Mesostigmata</taxon>
        <taxon>Gamasina</taxon>
        <taxon>Phytoseioidea</taxon>
        <taxon>Phytoseiidae</taxon>
        <taxon>Typhlodrominae</taxon>
        <taxon>Galendromus</taxon>
    </lineage>
</organism>
<dbReference type="SUPFAM" id="SSF54236">
    <property type="entry name" value="Ubiquitin-like"/>
    <property type="match status" value="1"/>
</dbReference>
<dbReference type="Proteomes" id="UP000694867">
    <property type="component" value="Unplaced"/>
</dbReference>
<dbReference type="InterPro" id="IPR029071">
    <property type="entry name" value="Ubiquitin-like_domsf"/>
</dbReference>
<feature type="domain" description="Ubiquitin-like" evidence="1">
    <location>
        <begin position="1"/>
        <end position="66"/>
    </location>
</feature>
<reference evidence="3" key="1">
    <citation type="submission" date="2025-08" db="UniProtKB">
        <authorList>
            <consortium name="RefSeq"/>
        </authorList>
    </citation>
    <scope>IDENTIFICATION</scope>
</reference>
<evidence type="ECO:0000313" key="3">
    <source>
        <dbReference type="RefSeq" id="XP_003747131.1"/>
    </source>
</evidence>
<dbReference type="PANTHER" id="PTHR13248">
    <property type="entry name" value="TRANSCRIPTION ELONGATION FACTOR B POLYPEPTIDE 2"/>
    <property type="match status" value="1"/>
</dbReference>
<dbReference type="InterPro" id="IPR039049">
    <property type="entry name" value="ELOB"/>
</dbReference>
<dbReference type="GO" id="GO:0006368">
    <property type="term" value="P:transcription elongation by RNA polymerase II"/>
    <property type="evidence" value="ECO:0007669"/>
    <property type="project" value="InterPro"/>
</dbReference>